<reference evidence="1 2" key="1">
    <citation type="submission" date="2019-09" db="EMBL/GenBank/DDBJ databases">
        <title>Hybrid Assembly of the complete Genome of the Deep-Sea Bacterium Moritella marina from long Nanopore and Illumina reads.</title>
        <authorList>
            <person name="Magin S."/>
            <person name="Georgoulis A."/>
            <person name="Papadimitriou K."/>
            <person name="Iliakis G."/>
            <person name="Vorgias C.E."/>
        </authorList>
    </citation>
    <scope>NUCLEOTIDE SEQUENCE [LARGE SCALE GENOMIC DNA]</scope>
    <source>
        <strain evidence="1 2">MP-1</strain>
    </source>
</reference>
<dbReference type="KEGG" id="mmaa:FR932_08800"/>
<name>A0A5J6WL34_MORMI</name>
<dbReference type="EMBL" id="CP044399">
    <property type="protein sequence ID" value="QFI37941.1"/>
    <property type="molecule type" value="Genomic_DNA"/>
</dbReference>
<gene>
    <name evidence="1" type="ORF">FR932_08800</name>
</gene>
<dbReference type="AlphaFoldDB" id="A0A5J6WL34"/>
<sequence length="98" mass="11253">MISSRYVAIKSDGKELLLTIEIDVPEVDPTLEAGDYRCKFSVSAMGINEYIYGVDAIQSYCMALKRLKNFFNGFISEGWKFYFPGYLDMEVDIISTYF</sequence>
<evidence type="ECO:0000313" key="1">
    <source>
        <dbReference type="EMBL" id="QFI37941.1"/>
    </source>
</evidence>
<organism evidence="1 2">
    <name type="scientific">Moritella marina ATCC 15381</name>
    <dbReference type="NCBI Taxonomy" id="1202962"/>
    <lineage>
        <taxon>Bacteria</taxon>
        <taxon>Pseudomonadati</taxon>
        <taxon>Pseudomonadota</taxon>
        <taxon>Gammaproteobacteria</taxon>
        <taxon>Alteromonadales</taxon>
        <taxon>Moritellaceae</taxon>
        <taxon>Moritella</taxon>
    </lineage>
</organism>
<proteinExistence type="predicted"/>
<dbReference type="OrthoDB" id="5587883at2"/>
<keyword evidence="2" id="KW-1185">Reference proteome</keyword>
<evidence type="ECO:0000313" key="2">
    <source>
        <dbReference type="Proteomes" id="UP000327424"/>
    </source>
</evidence>
<accession>A0A5J6WL34</accession>
<dbReference type="Proteomes" id="UP000327424">
    <property type="component" value="Chromosome"/>
</dbReference>
<dbReference type="RefSeq" id="WP_019628884.1">
    <property type="nucleotide sequence ID" value="NZ_ALOE01000013.1"/>
</dbReference>
<protein>
    <submittedName>
        <fullName evidence="1">Uncharacterized protein</fullName>
    </submittedName>
</protein>